<dbReference type="EMBL" id="JAULSW010000004">
    <property type="protein sequence ID" value="KAK3385491.1"/>
    <property type="molecule type" value="Genomic_DNA"/>
</dbReference>
<dbReference type="PROSITE" id="PS50011">
    <property type="entry name" value="PROTEIN_KINASE_DOM"/>
    <property type="match status" value="1"/>
</dbReference>
<dbReference type="GO" id="GO:0005524">
    <property type="term" value="F:ATP binding"/>
    <property type="evidence" value="ECO:0007669"/>
    <property type="project" value="InterPro"/>
</dbReference>
<dbReference type="AlphaFoldDB" id="A0AAE0TZP9"/>
<feature type="domain" description="Protein kinase" evidence="1">
    <location>
        <begin position="115"/>
        <end position="351"/>
    </location>
</feature>
<dbReference type="InterPro" id="IPR011009">
    <property type="entry name" value="Kinase-like_dom_sf"/>
</dbReference>
<proteinExistence type="predicted"/>
<dbReference type="GO" id="GO:0004672">
    <property type="term" value="F:protein kinase activity"/>
    <property type="evidence" value="ECO:0007669"/>
    <property type="project" value="InterPro"/>
</dbReference>
<dbReference type="InterPro" id="IPR000719">
    <property type="entry name" value="Prot_kinase_dom"/>
</dbReference>
<dbReference type="Gene3D" id="1.10.510.10">
    <property type="entry name" value="Transferase(Phosphotransferase) domain 1"/>
    <property type="match status" value="1"/>
</dbReference>
<evidence type="ECO:0000259" key="1">
    <source>
        <dbReference type="PROSITE" id="PS50011"/>
    </source>
</evidence>
<keyword evidence="2" id="KW-0808">Transferase</keyword>
<protein>
    <submittedName>
        <fullName evidence="2">Kinase-like domain-containing protein</fullName>
    </submittedName>
</protein>
<keyword evidence="3" id="KW-1185">Reference proteome</keyword>
<name>A0AAE0TZP9_9PEZI</name>
<comment type="caution">
    <text evidence="2">The sequence shown here is derived from an EMBL/GenBank/DDBJ whole genome shotgun (WGS) entry which is preliminary data.</text>
</comment>
<gene>
    <name evidence="2" type="ORF">B0H63DRAFT_473019</name>
</gene>
<dbReference type="Proteomes" id="UP001285441">
    <property type="component" value="Unassembled WGS sequence"/>
</dbReference>
<evidence type="ECO:0000313" key="2">
    <source>
        <dbReference type="EMBL" id="KAK3385491.1"/>
    </source>
</evidence>
<keyword evidence="2" id="KW-0418">Kinase</keyword>
<dbReference type="SUPFAM" id="SSF56112">
    <property type="entry name" value="Protein kinase-like (PK-like)"/>
    <property type="match status" value="1"/>
</dbReference>
<reference evidence="2" key="2">
    <citation type="submission" date="2023-06" db="EMBL/GenBank/DDBJ databases">
        <authorList>
            <consortium name="Lawrence Berkeley National Laboratory"/>
            <person name="Haridas S."/>
            <person name="Hensen N."/>
            <person name="Bonometti L."/>
            <person name="Westerberg I."/>
            <person name="Brannstrom I.O."/>
            <person name="Guillou S."/>
            <person name="Cros-Aarteil S."/>
            <person name="Calhoun S."/>
            <person name="Kuo A."/>
            <person name="Mondo S."/>
            <person name="Pangilinan J."/>
            <person name="Riley R."/>
            <person name="LaButti K."/>
            <person name="Andreopoulos B."/>
            <person name="Lipzen A."/>
            <person name="Chen C."/>
            <person name="Yanf M."/>
            <person name="Daum C."/>
            <person name="Ng V."/>
            <person name="Clum A."/>
            <person name="Steindorff A."/>
            <person name="Ohm R."/>
            <person name="Martin F."/>
            <person name="Silar P."/>
            <person name="Natvig D."/>
            <person name="Lalanne C."/>
            <person name="Gautier V."/>
            <person name="Ament-velasquez S.L."/>
            <person name="Kruys A."/>
            <person name="Hutchinson M.I."/>
            <person name="Powell A.J."/>
            <person name="Barry K."/>
            <person name="Miller A.N."/>
            <person name="Grigoriev I.V."/>
            <person name="Debuchy R."/>
            <person name="Gladieux P."/>
            <person name="Thoren M.H."/>
            <person name="Johannesson H."/>
        </authorList>
    </citation>
    <scope>NUCLEOTIDE SEQUENCE</scope>
    <source>
        <strain evidence="2">CBS 232.78</strain>
    </source>
</reference>
<sequence>MQVSQDQFVLVPISSSVTGDRKAQRQGHNEVVGLGLAWAGRLGEAQPHPAHGFDGAGCSQPQGIPSSPSHFIMTVPNIVQSVPAPAAPQVKSFDDLDGLYESLDPETGETRYTTFYVIDNQDNVFFGQVLKERKLITPEEFTDALRLVPDEDIYPKVPPGVELTISTDTTIHRDNDAFYVKRPQMSSYDDAAEDREFMPKLLLDEALIMERITSGGPHPNIVPYYGCRVHRGRVTGIVLKGYTLNLHEHLLRRGPLVPTDRFMEALESAVRHLHSLGLAHNDINPRNIMIERKDGGIPILIDFGSCQPFGKPLVTLGTEGWVDEIFFTSEKEHDLVALEKIREWLVNPTFD</sequence>
<evidence type="ECO:0000313" key="3">
    <source>
        <dbReference type="Proteomes" id="UP001285441"/>
    </source>
</evidence>
<organism evidence="2 3">
    <name type="scientific">Podospora didyma</name>
    <dbReference type="NCBI Taxonomy" id="330526"/>
    <lineage>
        <taxon>Eukaryota</taxon>
        <taxon>Fungi</taxon>
        <taxon>Dikarya</taxon>
        <taxon>Ascomycota</taxon>
        <taxon>Pezizomycotina</taxon>
        <taxon>Sordariomycetes</taxon>
        <taxon>Sordariomycetidae</taxon>
        <taxon>Sordariales</taxon>
        <taxon>Podosporaceae</taxon>
        <taxon>Podospora</taxon>
    </lineage>
</organism>
<accession>A0AAE0TZP9</accession>
<dbReference type="Pfam" id="PF00069">
    <property type="entry name" value="Pkinase"/>
    <property type="match status" value="1"/>
</dbReference>
<reference evidence="2" key="1">
    <citation type="journal article" date="2023" name="Mol. Phylogenet. Evol.">
        <title>Genome-scale phylogeny and comparative genomics of the fungal order Sordariales.</title>
        <authorList>
            <person name="Hensen N."/>
            <person name="Bonometti L."/>
            <person name="Westerberg I."/>
            <person name="Brannstrom I.O."/>
            <person name="Guillou S."/>
            <person name="Cros-Aarteil S."/>
            <person name="Calhoun S."/>
            <person name="Haridas S."/>
            <person name="Kuo A."/>
            <person name="Mondo S."/>
            <person name="Pangilinan J."/>
            <person name="Riley R."/>
            <person name="LaButti K."/>
            <person name="Andreopoulos B."/>
            <person name="Lipzen A."/>
            <person name="Chen C."/>
            <person name="Yan M."/>
            <person name="Daum C."/>
            <person name="Ng V."/>
            <person name="Clum A."/>
            <person name="Steindorff A."/>
            <person name="Ohm R.A."/>
            <person name="Martin F."/>
            <person name="Silar P."/>
            <person name="Natvig D.O."/>
            <person name="Lalanne C."/>
            <person name="Gautier V."/>
            <person name="Ament-Velasquez S.L."/>
            <person name="Kruys A."/>
            <person name="Hutchinson M.I."/>
            <person name="Powell A.J."/>
            <person name="Barry K."/>
            <person name="Miller A.N."/>
            <person name="Grigoriev I.V."/>
            <person name="Debuchy R."/>
            <person name="Gladieux P."/>
            <person name="Hiltunen Thoren M."/>
            <person name="Johannesson H."/>
        </authorList>
    </citation>
    <scope>NUCLEOTIDE SEQUENCE</scope>
    <source>
        <strain evidence="2">CBS 232.78</strain>
    </source>
</reference>